<keyword evidence="3" id="KW-1185">Reference proteome</keyword>
<name>A0A7J7P3V3_9MAGN</name>
<keyword evidence="1" id="KW-0812">Transmembrane</keyword>
<keyword evidence="1" id="KW-1133">Transmembrane helix</keyword>
<evidence type="ECO:0000256" key="1">
    <source>
        <dbReference type="SAM" id="Phobius"/>
    </source>
</evidence>
<dbReference type="AlphaFoldDB" id="A0A7J7P3V3"/>
<protein>
    <submittedName>
        <fullName evidence="2">Uncharacterized protein</fullName>
    </submittedName>
</protein>
<evidence type="ECO:0000313" key="2">
    <source>
        <dbReference type="EMBL" id="KAF6174129.1"/>
    </source>
</evidence>
<organism evidence="2 3">
    <name type="scientific">Kingdonia uniflora</name>
    <dbReference type="NCBI Taxonomy" id="39325"/>
    <lineage>
        <taxon>Eukaryota</taxon>
        <taxon>Viridiplantae</taxon>
        <taxon>Streptophyta</taxon>
        <taxon>Embryophyta</taxon>
        <taxon>Tracheophyta</taxon>
        <taxon>Spermatophyta</taxon>
        <taxon>Magnoliopsida</taxon>
        <taxon>Ranunculales</taxon>
        <taxon>Circaeasteraceae</taxon>
        <taxon>Kingdonia</taxon>
    </lineage>
</organism>
<evidence type="ECO:0000313" key="3">
    <source>
        <dbReference type="Proteomes" id="UP000541444"/>
    </source>
</evidence>
<reference evidence="2 3" key="1">
    <citation type="journal article" date="2020" name="IScience">
        <title>Genome Sequencing of the Endangered Kingdonia uniflora (Circaeasteraceae, Ranunculales) Reveals Potential Mechanisms of Evolutionary Specialization.</title>
        <authorList>
            <person name="Sun Y."/>
            <person name="Deng T."/>
            <person name="Zhang A."/>
            <person name="Moore M.J."/>
            <person name="Landis J.B."/>
            <person name="Lin N."/>
            <person name="Zhang H."/>
            <person name="Zhang X."/>
            <person name="Huang J."/>
            <person name="Zhang X."/>
            <person name="Sun H."/>
            <person name="Wang H."/>
        </authorList>
    </citation>
    <scope>NUCLEOTIDE SEQUENCE [LARGE SCALE GENOMIC DNA]</scope>
    <source>
        <strain evidence="2">TB1705</strain>
        <tissue evidence="2">Leaf</tissue>
    </source>
</reference>
<dbReference type="EMBL" id="JACGCM010000291">
    <property type="protein sequence ID" value="KAF6174129.1"/>
    <property type="molecule type" value="Genomic_DNA"/>
</dbReference>
<keyword evidence="1" id="KW-0472">Membrane</keyword>
<feature type="transmembrane region" description="Helical" evidence="1">
    <location>
        <begin position="12"/>
        <end position="36"/>
    </location>
</feature>
<accession>A0A7J7P3V3</accession>
<comment type="caution">
    <text evidence="2">The sequence shown here is derived from an EMBL/GenBank/DDBJ whole genome shotgun (WGS) entry which is preliminary data.</text>
</comment>
<sequence>MKQSIKCQRILILSLIFIFVLAPIILFSVFTSSFVANENFVEDLSTIKYKTDTLKLRSLRDRQELGEDFNEPVPVVYVDQNLNSVVRV</sequence>
<dbReference type="Proteomes" id="UP000541444">
    <property type="component" value="Unassembled WGS sequence"/>
</dbReference>
<proteinExistence type="predicted"/>
<gene>
    <name evidence="2" type="ORF">GIB67_003768</name>
</gene>